<protein>
    <submittedName>
        <fullName evidence="1">Uncharacterized protein</fullName>
    </submittedName>
</protein>
<evidence type="ECO:0000313" key="1">
    <source>
        <dbReference type="EMBL" id="KKK51683.1"/>
    </source>
</evidence>
<proteinExistence type="predicted"/>
<sequence>LAKNDKDIKPRKKFRRKLDTSQWMVFTAAQNATPAHPFFDTLKVFCDDVDASLNVIPIRYKNPTSVWGASQRNSEHWLRDVAEAELADEGTTQEGYDEDCDRDWHPGLTWLQYLDEHSANTCTSNAGS</sequence>
<feature type="non-terminal residue" evidence="1">
    <location>
        <position position="1"/>
    </location>
</feature>
<name>A0A0F8W526_9ZZZZ</name>
<dbReference type="EMBL" id="LAZR01067388">
    <property type="protein sequence ID" value="KKK51683.1"/>
    <property type="molecule type" value="Genomic_DNA"/>
</dbReference>
<reference evidence="1" key="1">
    <citation type="journal article" date="2015" name="Nature">
        <title>Complex archaea that bridge the gap between prokaryotes and eukaryotes.</title>
        <authorList>
            <person name="Spang A."/>
            <person name="Saw J.H."/>
            <person name="Jorgensen S.L."/>
            <person name="Zaremba-Niedzwiedzka K."/>
            <person name="Martijn J."/>
            <person name="Lind A.E."/>
            <person name="van Eijk R."/>
            <person name="Schleper C."/>
            <person name="Guy L."/>
            <person name="Ettema T.J."/>
        </authorList>
    </citation>
    <scope>NUCLEOTIDE SEQUENCE</scope>
</reference>
<gene>
    <name evidence="1" type="ORF">LCGC14_3112490</name>
</gene>
<dbReference type="AlphaFoldDB" id="A0A0F8W526"/>
<comment type="caution">
    <text evidence="1">The sequence shown here is derived from an EMBL/GenBank/DDBJ whole genome shotgun (WGS) entry which is preliminary data.</text>
</comment>
<accession>A0A0F8W526</accession>
<organism evidence="1">
    <name type="scientific">marine sediment metagenome</name>
    <dbReference type="NCBI Taxonomy" id="412755"/>
    <lineage>
        <taxon>unclassified sequences</taxon>
        <taxon>metagenomes</taxon>
        <taxon>ecological metagenomes</taxon>
    </lineage>
</organism>